<proteinExistence type="predicted"/>
<protein>
    <submittedName>
        <fullName evidence="1">DUF192 domain-containing protein</fullName>
    </submittedName>
</protein>
<reference evidence="1" key="1">
    <citation type="submission" date="2024-05" db="EMBL/GenBank/DDBJ databases">
        <authorList>
            <person name="Luo Y.-C."/>
            <person name="Nicholds J."/>
            <person name="Mortimer T."/>
            <person name="Maboni G."/>
        </authorList>
    </citation>
    <scope>NUCLEOTIDE SEQUENCE</scope>
    <source>
        <strain evidence="1">151108</strain>
    </source>
</reference>
<dbReference type="AlphaFoldDB" id="A0AB39D9J1"/>
<dbReference type="Gene3D" id="2.60.120.1140">
    <property type="entry name" value="Protein of unknown function DUF192"/>
    <property type="match status" value="1"/>
</dbReference>
<sequence length="132" mass="14592">MRAGPCRRLAWRGPRAPAPWLGLDRPLRLYCARSFAARLLGLRLWPDWGVRPRGLLLPECRAVHMLGLAQSVDLVFLDAAGRIVAARRQAGPGGYVFCRPARAVVELPAGYCARPDWRAQVEAAGRARKIVV</sequence>
<evidence type="ECO:0000313" key="1">
    <source>
        <dbReference type="EMBL" id="XDJ50536.1"/>
    </source>
</evidence>
<dbReference type="InterPro" id="IPR038695">
    <property type="entry name" value="Saro_0823-like_sf"/>
</dbReference>
<dbReference type="EMBL" id="CP158255">
    <property type="protein sequence ID" value="XDJ50536.1"/>
    <property type="molecule type" value="Genomic_DNA"/>
</dbReference>
<gene>
    <name evidence="1" type="ORF">ABRZ09_01300</name>
</gene>
<dbReference type="RefSeq" id="WP_343835251.1">
    <property type="nucleotide sequence ID" value="NZ_BAAAEX010000003.1"/>
</dbReference>
<organism evidence="1">
    <name type="scientific">Castellaniella ginsengisoli</name>
    <dbReference type="NCBI Taxonomy" id="546114"/>
    <lineage>
        <taxon>Bacteria</taxon>
        <taxon>Pseudomonadati</taxon>
        <taxon>Pseudomonadota</taxon>
        <taxon>Betaproteobacteria</taxon>
        <taxon>Burkholderiales</taxon>
        <taxon>Alcaligenaceae</taxon>
        <taxon>Castellaniella</taxon>
    </lineage>
</organism>
<dbReference type="Pfam" id="PF02643">
    <property type="entry name" value="DUF192"/>
    <property type="match status" value="1"/>
</dbReference>
<accession>A0AB39D9J1</accession>
<name>A0AB39D9J1_9BURK</name>
<dbReference type="InterPro" id="IPR003795">
    <property type="entry name" value="DUF192"/>
</dbReference>